<organism evidence="1 2">
    <name type="scientific">Azospirillum picis</name>
    <dbReference type="NCBI Taxonomy" id="488438"/>
    <lineage>
        <taxon>Bacteria</taxon>
        <taxon>Pseudomonadati</taxon>
        <taxon>Pseudomonadota</taxon>
        <taxon>Alphaproteobacteria</taxon>
        <taxon>Rhodospirillales</taxon>
        <taxon>Azospirillaceae</taxon>
        <taxon>Azospirillum</taxon>
    </lineage>
</organism>
<dbReference type="Proteomes" id="UP001244552">
    <property type="component" value="Unassembled WGS sequence"/>
</dbReference>
<evidence type="ECO:0000313" key="1">
    <source>
        <dbReference type="EMBL" id="MDQ0536391.1"/>
    </source>
</evidence>
<accession>A0ABU0MSJ5</accession>
<reference evidence="1 2" key="1">
    <citation type="submission" date="2023-07" db="EMBL/GenBank/DDBJ databases">
        <title>Genomic Encyclopedia of Type Strains, Phase IV (KMG-IV): sequencing the most valuable type-strain genomes for metagenomic binning, comparative biology and taxonomic classification.</title>
        <authorList>
            <person name="Goeker M."/>
        </authorList>
    </citation>
    <scope>NUCLEOTIDE SEQUENCE [LARGE SCALE GENOMIC DNA]</scope>
    <source>
        <strain evidence="1 2">DSM 19922</strain>
    </source>
</reference>
<proteinExistence type="predicted"/>
<protein>
    <submittedName>
        <fullName evidence="1">Uncharacterized protein</fullName>
    </submittedName>
</protein>
<sequence length="344" mass="36058">MVMAALWFAAAAEAAGPSDDGTTPFTNSAIRTQVERLVPPPWRVESVAVEPLPAPPAPATPTSRTQAEPQAVARVTARVVLGAPTYLVEARDGPVTVLRPAAEPGLVKSWIATALATRADGGWTLALAPQNPEVLDGIGRPAAELPGRIVMAGTPEAKSMRDQIDRDSAQRAAEEAARAAQITELRGRMTGPDRAVRLAAFEAALGGNDPALRQLAMEAALQSRDAVLANLALKDWIARRRAIPVQLYATKEDPGSEAVVRNMGPMTLEVDGFTPVNGALAGKLGAPGYSIARPSSIAGTLAQTELAVNSFGCALTLRLTAHQTLDGLLRCQTLPTLIARITLD</sequence>
<gene>
    <name evidence="1" type="ORF">QO018_005287</name>
</gene>
<name>A0ABU0MSJ5_9PROT</name>
<keyword evidence="2" id="KW-1185">Reference proteome</keyword>
<dbReference type="EMBL" id="JAUSVU010000026">
    <property type="protein sequence ID" value="MDQ0536391.1"/>
    <property type="molecule type" value="Genomic_DNA"/>
</dbReference>
<dbReference type="RefSeq" id="WP_246513410.1">
    <property type="nucleotide sequence ID" value="NZ_JAGINO010000020.1"/>
</dbReference>
<evidence type="ECO:0000313" key="2">
    <source>
        <dbReference type="Proteomes" id="UP001244552"/>
    </source>
</evidence>
<comment type="caution">
    <text evidence="1">The sequence shown here is derived from an EMBL/GenBank/DDBJ whole genome shotgun (WGS) entry which is preliminary data.</text>
</comment>